<dbReference type="EMBL" id="JADQBC010000005">
    <property type="protein sequence ID" value="MBR8826565.1"/>
    <property type="molecule type" value="Genomic_DNA"/>
</dbReference>
<accession>A0A941GN88</accession>
<dbReference type="NCBIfam" id="NF040570">
    <property type="entry name" value="guided_TnpB"/>
    <property type="match status" value="1"/>
</dbReference>
<sequence>MYAIKLELKLNNKERTKLAQHAGYSRFVYNYALGLYNQLDHQEFKQSASKKLDTIKKLFTNYRKKEKESQWCNKLSSRVYQNAFIALKNAFSRFFKGISGYPKFKRKKNNCSFTVDSSNGKVLLPAGKKIKIPTMGTFRLKEALRESYVSQTFTISKIADKWYVSLAVEAEKIPPLYHEIIKPIGIDLGVKTFATLSDGSKIESPMPYRKAKTKLADFQFQNRKKQLGNRKLGIKTSHNARKYLKKLAKKSAKVANVRADFLQKTTTNLCKKYAHLRIENLNIKGMMANHKLAGAIADLGAYEFKRQLFYKAECFGTKVDVIDQWYPSSKGCSNCGAIKSNLTLSDRIFKCDECAFEEDRDFNASIRLEKAPEEAVVNRVGYTRINACGQVRADSLGRNRK</sequence>
<evidence type="ECO:0000256" key="2">
    <source>
        <dbReference type="ARBA" id="ARBA00022578"/>
    </source>
</evidence>
<evidence type="ECO:0000313" key="10">
    <source>
        <dbReference type="EMBL" id="MBR8826565.1"/>
    </source>
</evidence>
<evidence type="ECO:0000256" key="3">
    <source>
        <dbReference type="ARBA" id="ARBA00022723"/>
    </source>
</evidence>
<dbReference type="AlphaFoldDB" id="A0A941GN88"/>
<evidence type="ECO:0000313" key="11">
    <source>
        <dbReference type="Proteomes" id="UP000767446"/>
    </source>
</evidence>
<dbReference type="GO" id="GO:0032196">
    <property type="term" value="P:transposition"/>
    <property type="evidence" value="ECO:0007669"/>
    <property type="project" value="UniProtKB-KW"/>
</dbReference>
<organism evidence="10 11">
    <name type="scientific">Gomphosphaeria aponina SAG 52.96 = DSM 107014</name>
    <dbReference type="NCBI Taxonomy" id="1521640"/>
    <lineage>
        <taxon>Bacteria</taxon>
        <taxon>Bacillati</taxon>
        <taxon>Cyanobacteriota</taxon>
        <taxon>Cyanophyceae</taxon>
        <taxon>Oscillatoriophycideae</taxon>
        <taxon>Chroococcales</taxon>
        <taxon>Gomphosphaeriaceae</taxon>
        <taxon>Gomphosphaeria</taxon>
    </lineage>
</organism>
<evidence type="ECO:0000259" key="7">
    <source>
        <dbReference type="Pfam" id="PF01385"/>
    </source>
</evidence>
<protein>
    <submittedName>
        <fullName evidence="10">Transposase</fullName>
    </submittedName>
</protein>
<reference evidence="10" key="1">
    <citation type="submission" date="2021-02" db="EMBL/GenBank/DDBJ databases">
        <title>Metagenome analyses of Stigonema ocellatum DSM 106950, Chlorogloea purpurea SAG 13.99 and Gomphosphaeria aponina DSM 107014.</title>
        <authorList>
            <person name="Marter P."/>
            <person name="Huang S."/>
        </authorList>
    </citation>
    <scope>NUCLEOTIDE SEQUENCE</scope>
    <source>
        <strain evidence="10">JP213</strain>
    </source>
</reference>
<evidence type="ECO:0000256" key="1">
    <source>
        <dbReference type="ARBA" id="ARBA00008761"/>
    </source>
</evidence>
<evidence type="ECO:0000256" key="6">
    <source>
        <dbReference type="ARBA" id="ARBA00023172"/>
    </source>
</evidence>
<evidence type="ECO:0000256" key="5">
    <source>
        <dbReference type="ARBA" id="ARBA00023125"/>
    </source>
</evidence>
<dbReference type="Proteomes" id="UP000767446">
    <property type="component" value="Unassembled WGS sequence"/>
</dbReference>
<feature type="domain" description="Cas12f1-like TNB" evidence="8">
    <location>
        <begin position="302"/>
        <end position="366"/>
    </location>
</feature>
<dbReference type="GO" id="GO:0006310">
    <property type="term" value="P:DNA recombination"/>
    <property type="evidence" value="ECO:0007669"/>
    <property type="project" value="UniProtKB-KW"/>
</dbReference>
<name>A0A941GN88_9CHRO</name>
<evidence type="ECO:0000259" key="8">
    <source>
        <dbReference type="Pfam" id="PF07282"/>
    </source>
</evidence>
<dbReference type="Pfam" id="PF07282">
    <property type="entry name" value="Cas12f1-like_TNB"/>
    <property type="match status" value="1"/>
</dbReference>
<keyword evidence="2" id="KW-0815">Transposition</keyword>
<dbReference type="GO" id="GO:0003677">
    <property type="term" value="F:DNA binding"/>
    <property type="evidence" value="ECO:0007669"/>
    <property type="project" value="UniProtKB-KW"/>
</dbReference>
<feature type="domain" description="Probable transposase IS891/IS1136/IS1341" evidence="7">
    <location>
        <begin position="178"/>
        <end position="288"/>
    </location>
</feature>
<dbReference type="InterPro" id="IPR010095">
    <property type="entry name" value="Cas12f1-like_TNB"/>
</dbReference>
<evidence type="ECO:0000259" key="9">
    <source>
        <dbReference type="Pfam" id="PF12323"/>
    </source>
</evidence>
<dbReference type="Pfam" id="PF12323">
    <property type="entry name" value="HTH_OrfB_IS605"/>
    <property type="match status" value="1"/>
</dbReference>
<keyword evidence="6" id="KW-0233">DNA recombination</keyword>
<feature type="domain" description="Transposase putative helix-turn-helix" evidence="9">
    <location>
        <begin position="3"/>
        <end position="36"/>
    </location>
</feature>
<keyword evidence="5" id="KW-0238">DNA-binding</keyword>
<keyword evidence="4" id="KW-0862">Zinc</keyword>
<dbReference type="InterPro" id="IPR021027">
    <property type="entry name" value="Transposase_put_HTH"/>
</dbReference>
<comment type="caution">
    <text evidence="10">The sequence shown here is derived from an EMBL/GenBank/DDBJ whole genome shotgun (WGS) entry which is preliminary data.</text>
</comment>
<dbReference type="Pfam" id="PF01385">
    <property type="entry name" value="OrfB_IS605"/>
    <property type="match status" value="1"/>
</dbReference>
<keyword evidence="3" id="KW-0479">Metal-binding</keyword>
<gene>
    <name evidence="10" type="ORF">DSM107014_01445</name>
</gene>
<comment type="similarity">
    <text evidence="1">In the C-terminal section; belongs to the transposase 35 family.</text>
</comment>
<evidence type="ECO:0000256" key="4">
    <source>
        <dbReference type="ARBA" id="ARBA00022833"/>
    </source>
</evidence>
<dbReference type="InterPro" id="IPR001959">
    <property type="entry name" value="Transposase"/>
</dbReference>
<dbReference type="GO" id="GO:0046872">
    <property type="term" value="F:metal ion binding"/>
    <property type="evidence" value="ECO:0007669"/>
    <property type="project" value="UniProtKB-KW"/>
</dbReference>
<proteinExistence type="inferred from homology"/>